<comment type="catalytic activity">
    <reaction evidence="4 7">
        <text>uridine(38/39/40) in tRNA = pseudouridine(38/39/40) in tRNA</text>
        <dbReference type="Rhea" id="RHEA:22376"/>
        <dbReference type="Rhea" id="RHEA-COMP:10085"/>
        <dbReference type="Rhea" id="RHEA-COMP:10087"/>
        <dbReference type="ChEBI" id="CHEBI:65314"/>
        <dbReference type="ChEBI" id="CHEBI:65315"/>
        <dbReference type="EC" id="5.4.99.12"/>
    </reaction>
</comment>
<name>A0A2U0QTW3_CAMJU</name>
<feature type="active site" description="Nucleophile" evidence="4 5">
    <location>
        <position position="51"/>
    </location>
</feature>
<feature type="binding site" evidence="4 6">
    <location>
        <position position="110"/>
    </location>
    <ligand>
        <name>substrate</name>
    </ligand>
</feature>
<dbReference type="GO" id="GO:0160147">
    <property type="term" value="F:tRNA pseudouridine(38-40) synthase activity"/>
    <property type="evidence" value="ECO:0007669"/>
    <property type="project" value="UniProtKB-EC"/>
</dbReference>
<evidence type="ECO:0000313" key="13">
    <source>
        <dbReference type="EMBL" id="EAL3735944.1"/>
    </source>
</evidence>
<evidence type="ECO:0000259" key="8">
    <source>
        <dbReference type="Pfam" id="PF01416"/>
    </source>
</evidence>
<evidence type="ECO:0000313" key="12">
    <source>
        <dbReference type="EMBL" id="EAK8193362.1"/>
    </source>
</evidence>
<proteinExistence type="inferred from homology"/>
<dbReference type="EMBL" id="AACFWJ010000001">
    <property type="protein sequence ID" value="EAK3958804.1"/>
    <property type="molecule type" value="Genomic_DNA"/>
</dbReference>
<dbReference type="EMBL" id="PQZD01000006">
    <property type="protein sequence ID" value="RTI47760.1"/>
    <property type="molecule type" value="Genomic_DNA"/>
</dbReference>
<evidence type="ECO:0000313" key="22">
    <source>
        <dbReference type="Proteomes" id="UP000466051"/>
    </source>
</evidence>
<evidence type="ECO:0000313" key="10">
    <source>
        <dbReference type="EMBL" id="EAK3958804.1"/>
    </source>
</evidence>
<evidence type="ECO:0000313" key="20">
    <source>
        <dbReference type="Proteomes" id="UP000392616"/>
    </source>
</evidence>
<dbReference type="Proteomes" id="UP000392616">
    <property type="component" value="Unassembled WGS sequence"/>
</dbReference>
<dbReference type="InterPro" id="IPR001406">
    <property type="entry name" value="PsdUridine_synth_TruA"/>
</dbReference>
<evidence type="ECO:0000313" key="19">
    <source>
        <dbReference type="Proteomes" id="UP000358933"/>
    </source>
</evidence>
<evidence type="ECO:0000256" key="4">
    <source>
        <dbReference type="HAMAP-Rule" id="MF_00171"/>
    </source>
</evidence>
<dbReference type="HAMAP" id="MF_00171">
    <property type="entry name" value="TruA"/>
    <property type="match status" value="1"/>
</dbReference>
<feature type="domain" description="Pseudouridine synthase I TruA alpha/beta" evidence="8">
    <location>
        <begin position="7"/>
        <end position="104"/>
    </location>
</feature>
<gene>
    <name evidence="4 10" type="primary">truA</name>
    <name evidence="11" type="ORF">B7A03_04150</name>
    <name evidence="13" type="ORF">BFD99_08200</name>
    <name evidence="10" type="ORF">C1418_02985</name>
    <name evidence="16" type="ORF">C3I27_07070</name>
    <name evidence="12" type="ORF">E7N58_04070</name>
    <name evidence="9" type="ORF">E8P16_00060</name>
    <name evidence="14" type="ORF">GNO00_06210</name>
    <name evidence="15" type="ORF">LZC39_07415</name>
</gene>
<reference evidence="12 19" key="5">
    <citation type="submission" date="2019-04" db="EMBL/GenBank/DDBJ databases">
        <authorList>
            <person name="Ashton P.M."/>
            <person name="Dallman T."/>
            <person name="Nair S."/>
            <person name="De Pinna E."/>
            <person name="Peters T."/>
            <person name="Grant K."/>
        </authorList>
    </citation>
    <scope>NUCLEOTIDE SEQUENCE [LARGE SCALE GENOMIC DNA]</scope>
    <source>
        <strain evidence="12 19">OXC2299</strain>
    </source>
</reference>
<dbReference type="InterPro" id="IPR020103">
    <property type="entry name" value="PsdUridine_synth_cat_dom_sf"/>
</dbReference>
<keyword evidence="3 4" id="KW-0413">Isomerase</keyword>
<dbReference type="InterPro" id="IPR020095">
    <property type="entry name" value="PsdUridine_synth_TruA_C"/>
</dbReference>
<evidence type="ECO:0000256" key="1">
    <source>
        <dbReference type="ARBA" id="ARBA00009375"/>
    </source>
</evidence>
<evidence type="ECO:0000256" key="7">
    <source>
        <dbReference type="RuleBase" id="RU003792"/>
    </source>
</evidence>
<evidence type="ECO:0000313" key="15">
    <source>
        <dbReference type="EMBL" id="MCH3851919.1"/>
    </source>
</evidence>
<dbReference type="PIRSF" id="PIRSF001430">
    <property type="entry name" value="tRNA_psdUrid_synth"/>
    <property type="match status" value="1"/>
</dbReference>
<dbReference type="Proteomes" id="UP000335162">
    <property type="component" value="Unassembled WGS sequence"/>
</dbReference>
<dbReference type="Gene3D" id="3.30.70.580">
    <property type="entry name" value="Pseudouridine synthase I, catalytic domain, N-terminal subdomain"/>
    <property type="match status" value="1"/>
</dbReference>
<protein>
    <recommendedName>
        <fullName evidence="4">tRNA pseudouridine synthase A</fullName>
        <ecNumber evidence="4">5.4.99.12</ecNumber>
    </recommendedName>
    <alternativeName>
        <fullName evidence="4">tRNA pseudouridine(38-40) synthase</fullName>
    </alternativeName>
    <alternativeName>
        <fullName evidence="4">tRNA pseudouridylate synthase I</fullName>
    </alternativeName>
    <alternativeName>
        <fullName evidence="4">tRNA-uridine isomerase I</fullName>
    </alternativeName>
</protein>
<dbReference type="PANTHER" id="PTHR11142:SF0">
    <property type="entry name" value="TRNA PSEUDOURIDINE SYNTHASE-LIKE 1"/>
    <property type="match status" value="1"/>
</dbReference>
<dbReference type="CDD" id="cd02570">
    <property type="entry name" value="PseudoU_synth_EcTruA"/>
    <property type="match status" value="1"/>
</dbReference>
<dbReference type="Proteomes" id="UP000349590">
    <property type="component" value="Unassembled WGS sequence"/>
</dbReference>
<evidence type="ECO:0000313" key="11">
    <source>
        <dbReference type="EMBL" id="EAK6413215.1"/>
    </source>
</evidence>
<dbReference type="Proteomes" id="UP000466051">
    <property type="component" value="Unassembled WGS sequence"/>
</dbReference>
<dbReference type="InterPro" id="IPR020094">
    <property type="entry name" value="TruA/RsuA/RluB/E/F_N"/>
</dbReference>
<reference evidence="17 20" key="3">
    <citation type="submission" date="2018-05" db="EMBL/GenBank/DDBJ databases">
        <authorList>
            <consortium name="NARMS: The National Antimicrobial Resistance Monitoring System"/>
        </authorList>
    </citation>
    <scope>NUCLEOTIDE SEQUENCE [LARGE SCALE GENOMIC DNA]</scope>
    <source>
        <strain evidence="11 20">CVM N62988</strain>
        <strain evidence="13 17">FSIS1607212</strain>
    </source>
</reference>
<dbReference type="GO" id="GO:0031119">
    <property type="term" value="P:tRNA pseudouridine synthesis"/>
    <property type="evidence" value="ECO:0007669"/>
    <property type="project" value="UniProtKB-UniRule"/>
</dbReference>
<evidence type="ECO:0000313" key="21">
    <source>
        <dbReference type="Proteomes" id="UP000410873"/>
    </source>
</evidence>
<dbReference type="Gene3D" id="3.30.70.660">
    <property type="entry name" value="Pseudouridine synthase I, catalytic domain, C-terminal subdomain"/>
    <property type="match status" value="1"/>
</dbReference>
<comment type="caution">
    <text evidence="4">Lacks conserved residue(s) required for the propagation of feature annotation.</text>
</comment>
<feature type="domain" description="Pseudouridine synthase I TruA alpha/beta" evidence="8">
    <location>
        <begin position="145"/>
        <end position="241"/>
    </location>
</feature>
<dbReference type="PANTHER" id="PTHR11142">
    <property type="entry name" value="PSEUDOURIDYLATE SYNTHASE"/>
    <property type="match status" value="1"/>
</dbReference>
<dbReference type="EMBL" id="AACNRY010000021">
    <property type="protein sequence ID" value="EAL3735944.1"/>
    <property type="molecule type" value="Genomic_DNA"/>
</dbReference>
<dbReference type="EMBL" id="JAJUOL010000007">
    <property type="protein sequence ID" value="MCH3851919.1"/>
    <property type="molecule type" value="Genomic_DNA"/>
</dbReference>
<dbReference type="EMBL" id="AACHYE010000005">
    <property type="protein sequence ID" value="EAK6413215.1"/>
    <property type="molecule type" value="Genomic_DNA"/>
</dbReference>
<evidence type="ECO:0000256" key="6">
    <source>
        <dbReference type="PIRSR" id="PIRSR001430-2"/>
    </source>
</evidence>
<keyword evidence="2 4" id="KW-0819">tRNA processing</keyword>
<evidence type="ECO:0000256" key="2">
    <source>
        <dbReference type="ARBA" id="ARBA00022694"/>
    </source>
</evidence>
<dbReference type="NCBIfam" id="TIGR00071">
    <property type="entry name" value="hisT_truA"/>
    <property type="match status" value="1"/>
</dbReference>
<dbReference type="Proteomes" id="UP000410873">
    <property type="component" value="Unassembled WGS sequence"/>
</dbReference>
<evidence type="ECO:0000313" key="14">
    <source>
        <dbReference type="EMBL" id="EDP7181150.1"/>
    </source>
</evidence>
<comment type="similarity">
    <text evidence="1 4 7">Belongs to the tRNA pseudouridine synthase TruA family.</text>
</comment>
<evidence type="ECO:0000256" key="5">
    <source>
        <dbReference type="PIRSR" id="PIRSR001430-1"/>
    </source>
</evidence>
<dbReference type="Proteomes" id="UP000287197">
    <property type="component" value="Unassembled WGS sequence"/>
</dbReference>
<dbReference type="Proteomes" id="UP000358933">
    <property type="component" value="Unassembled WGS sequence"/>
</dbReference>
<dbReference type="RefSeq" id="WP_002852636.1">
    <property type="nucleotide sequence ID" value="NZ_AACERE020000006.1"/>
</dbReference>
<dbReference type="InterPro" id="IPR020097">
    <property type="entry name" value="PsdUridine_synth_TruA_a/b_dom"/>
</dbReference>
<dbReference type="GO" id="GO:0003723">
    <property type="term" value="F:RNA binding"/>
    <property type="evidence" value="ECO:0007669"/>
    <property type="project" value="InterPro"/>
</dbReference>
<evidence type="ECO:0000256" key="3">
    <source>
        <dbReference type="ARBA" id="ARBA00023235"/>
    </source>
</evidence>
<dbReference type="EMBL" id="AACCII010000001">
    <property type="protein sequence ID" value="EAJ9717860.1"/>
    <property type="molecule type" value="Genomic_DNA"/>
</dbReference>
<dbReference type="SMR" id="A0A2U0QTW3"/>
<sequence length="241" mass="27587">MMKIKIIFSYDGSAFLGSATQPHKKGVQDALSGALSHLGIFSPLLMASRTDKGVHASYAVASVECGDYFTNLEYLQKQLNKFSHPFIHIKKIEKVKDDFEVRFDVKSREYRYIFSHASYSPFMASYVHFYPKFDLGKANELLGFFVGKKDLKFFCKSGGDNKTTLREIFIARAYAYKDFSIFHFKANGFLRGQIRLSVASVLKVLEGKMSEKELKEQIEAKKQYNHFLAPPNGLYLSRICY</sequence>
<evidence type="ECO:0000313" key="9">
    <source>
        <dbReference type="EMBL" id="EAJ9717860.1"/>
    </source>
</evidence>
<organism evidence="10 21">
    <name type="scientific">Campylobacter jejuni</name>
    <dbReference type="NCBI Taxonomy" id="197"/>
    <lineage>
        <taxon>Bacteria</taxon>
        <taxon>Pseudomonadati</taxon>
        <taxon>Campylobacterota</taxon>
        <taxon>Epsilonproteobacteria</taxon>
        <taxon>Campylobacterales</taxon>
        <taxon>Campylobacteraceae</taxon>
        <taxon>Campylobacter</taxon>
    </lineage>
</organism>
<dbReference type="Proteomes" id="UP001199644">
    <property type="component" value="Unassembled WGS sequence"/>
</dbReference>
<reference evidence="16" key="1">
    <citation type="submission" date="2018-01" db="EMBL/GenBank/DDBJ databases">
        <authorList>
            <person name="Kovanen S."/>
            <person name="Nieminen T."/>
            <person name="Pohja-Mykra M."/>
            <person name="Raunio-Saarnisto M."/>
            <person name="Sauvala M."/>
            <person name="Fredriksson-Ahomaa M."/>
            <person name="Hanninen M.-L."/>
            <person name="Kivisto R."/>
        </authorList>
    </citation>
    <scope>NUCLEOTIDE SEQUENCE</scope>
    <source>
        <strain evidence="16">SO-26</strain>
    </source>
</reference>
<comment type="function">
    <text evidence="4">Formation of pseudouridine at positions 38, 39 and 40 in the anticodon stem and loop of transfer RNAs.</text>
</comment>
<dbReference type="AlphaFoldDB" id="A0A2U0QTW3"/>
<accession>A0A2U0QTW3</accession>
<dbReference type="EMBL" id="AACJKW010000005">
    <property type="protein sequence ID" value="EAK8193362.1"/>
    <property type="molecule type" value="Genomic_DNA"/>
</dbReference>
<comment type="caution">
    <text evidence="10">The sequence shown here is derived from an EMBL/GenBank/DDBJ whole genome shotgun (WGS) entry which is preliminary data.</text>
</comment>
<reference evidence="15" key="6">
    <citation type="submission" date="2021-12" db="EMBL/GenBank/DDBJ databases">
        <title>Prevalence of phenicol resistance gene fexA in Campylobacter isolated from poultry supply chain.</title>
        <authorList>
            <person name="Tang B."/>
            <person name="Zheng X."/>
            <person name="Lin J."/>
            <person name="Lin R."/>
            <person name="Yang H."/>
            <person name="Shen Z."/>
            <person name="Xia F."/>
        </authorList>
    </citation>
    <scope>NUCLEOTIDE SEQUENCE</scope>
    <source>
        <strain evidence="15">CJHN2011004</strain>
    </source>
</reference>
<dbReference type="Pfam" id="PF01416">
    <property type="entry name" value="PseudoU_synth_1"/>
    <property type="match status" value="2"/>
</dbReference>
<evidence type="ECO:0000313" key="18">
    <source>
        <dbReference type="Proteomes" id="UP000349590"/>
    </source>
</evidence>
<reference evidence="16" key="4">
    <citation type="journal article" date="2019" name="Appl. Environ. Microbiol.">
        <title>Population genetics and characterization of Campylobacter jejuni isolates in western jackdaws and game birds in Finland.</title>
        <authorList>
            <person name="Kovanen S."/>
            <person name="Rossi M."/>
            <person name="Pohja-Mykra M."/>
            <person name="Nieminen T."/>
            <person name="Raunio-Saarnisto M."/>
            <person name="Sauvala M."/>
            <person name="Fredriksson-Ahomaa M."/>
            <person name="Hanninen M.L."/>
            <person name="Kivisto R."/>
        </authorList>
    </citation>
    <scope>NUCLEOTIDE SEQUENCE</scope>
    <source>
        <strain evidence="16">SO-26</strain>
    </source>
</reference>
<dbReference type="EMBL" id="AANOAG010000007">
    <property type="protein sequence ID" value="EDP7181150.1"/>
    <property type="molecule type" value="Genomic_DNA"/>
</dbReference>
<comment type="subunit">
    <text evidence="4">Homodimer.</text>
</comment>
<dbReference type="SUPFAM" id="SSF55120">
    <property type="entry name" value="Pseudouridine synthase"/>
    <property type="match status" value="1"/>
</dbReference>
<reference evidence="10 21" key="2">
    <citation type="submission" date="2018-05" db="EMBL/GenBank/DDBJ databases">
        <authorList>
            <consortium name="PulseNet: The National Subtyping Network for Foodborne Disease Surveillance"/>
            <person name="Tarr C.L."/>
            <person name="Trees E."/>
            <person name="Katz L.S."/>
            <person name="Carleton-Romer H.A."/>
            <person name="Stroika S."/>
            <person name="Kucerova Z."/>
            <person name="Roache K.F."/>
            <person name="Sabol A.L."/>
            <person name="Besser J."/>
            <person name="Gerner-Smidt P."/>
        </authorList>
    </citation>
    <scope>NUCLEOTIDE SEQUENCE [LARGE SCALE GENOMIC DNA]</scope>
    <source>
        <strain evidence="10 21">PNUSAC003589</strain>
        <strain evidence="9 18">PNUSAC009041</strain>
        <strain evidence="14 22">PNUSAC013726</strain>
    </source>
</reference>
<evidence type="ECO:0000313" key="16">
    <source>
        <dbReference type="EMBL" id="RTI47760.1"/>
    </source>
</evidence>
<evidence type="ECO:0000313" key="17">
    <source>
        <dbReference type="Proteomes" id="UP000335162"/>
    </source>
</evidence>
<dbReference type="EC" id="5.4.99.12" evidence="4"/>